<dbReference type="FunFam" id="3.90.550.50:FF:000006">
    <property type="entry name" value="Fringe-related protein-like"/>
    <property type="match status" value="1"/>
</dbReference>
<feature type="transmembrane region" description="Helical" evidence="1">
    <location>
        <begin position="32"/>
        <end position="54"/>
    </location>
</feature>
<dbReference type="Proteomes" id="UP001634007">
    <property type="component" value="Unassembled WGS sequence"/>
</dbReference>
<evidence type="ECO:0000313" key="3">
    <source>
        <dbReference type="Proteomes" id="UP001634007"/>
    </source>
</evidence>
<proteinExistence type="predicted"/>
<reference evidence="2 3" key="1">
    <citation type="submission" date="2024-11" db="EMBL/GenBank/DDBJ databases">
        <title>Chromosome-level genome assembly of Eucalyptus globulus Labill. provides insights into its genome evolution.</title>
        <authorList>
            <person name="Li X."/>
        </authorList>
    </citation>
    <scope>NUCLEOTIDE SEQUENCE [LARGE SCALE GENOMIC DNA]</scope>
    <source>
        <strain evidence="2">CL2024</strain>
        <tissue evidence="2">Fresh tender leaves</tissue>
    </source>
</reference>
<keyword evidence="1" id="KW-1133">Transmembrane helix</keyword>
<name>A0ABD3LQR9_EUCGL</name>
<sequence>MSSTGETTIHDALKPWKSLLVHTAKVGDAFSLFMRTTLTLCTFASISLVLYFVFSTQSRLSACPNCDRVRQPSALRWIARASSSAEAEASTNLSHVLFGIGGSAKTWDERRRYSELWWRPNVTRGFVWLDQEPSLSSGSGPSPAGSPPFRISANTSEFKYTCWYGSRSAIRIARIVKESFDLGLEGVRWFVMGDDDTVFFLENLVDVLARYDHSQMYYIGANSESVEQDVIHSYTMAYGGGGFAVSYPLAAELARVLDGCIDRYAGMYGSDQKVQGCLSEIGVPITKELGFHQLDIRGNPYGLLAAHPLAPLVSLHHLDYVDPIFPGLDQIDSLKKLRTAFESDPGRTLQHSFCYDLARNWSVSVSWGYTVQLYPSLMTAKELETAMQTFQTWRSWSSEPFTFNTRQLGQNPCERPVVYFLDQVHRVGDGQMLTTYVRRPSADEKDCDLPQYAPALAVQSFNVSSSTFRPNMWKKALRRQCCEVINGTDLTGRTVEVEIRGCKPMESVTPPDNIKIGFTGPS</sequence>
<evidence type="ECO:0000313" key="2">
    <source>
        <dbReference type="EMBL" id="KAL3753767.1"/>
    </source>
</evidence>
<keyword evidence="3" id="KW-1185">Reference proteome</keyword>
<dbReference type="InterPro" id="IPR006740">
    <property type="entry name" value="DUF604"/>
</dbReference>
<dbReference type="AlphaFoldDB" id="A0ABD3LQR9"/>
<dbReference type="EMBL" id="JBJKBG010000001">
    <property type="protein sequence ID" value="KAL3753767.1"/>
    <property type="molecule type" value="Genomic_DNA"/>
</dbReference>
<organism evidence="2 3">
    <name type="scientific">Eucalyptus globulus</name>
    <name type="common">Tasmanian blue gum</name>
    <dbReference type="NCBI Taxonomy" id="34317"/>
    <lineage>
        <taxon>Eukaryota</taxon>
        <taxon>Viridiplantae</taxon>
        <taxon>Streptophyta</taxon>
        <taxon>Embryophyta</taxon>
        <taxon>Tracheophyta</taxon>
        <taxon>Spermatophyta</taxon>
        <taxon>Magnoliopsida</taxon>
        <taxon>eudicotyledons</taxon>
        <taxon>Gunneridae</taxon>
        <taxon>Pentapetalae</taxon>
        <taxon>rosids</taxon>
        <taxon>malvids</taxon>
        <taxon>Myrtales</taxon>
        <taxon>Myrtaceae</taxon>
        <taxon>Myrtoideae</taxon>
        <taxon>Eucalypteae</taxon>
        <taxon>Eucalyptus</taxon>
    </lineage>
</organism>
<dbReference type="Pfam" id="PF04646">
    <property type="entry name" value="DUF604"/>
    <property type="match status" value="1"/>
</dbReference>
<gene>
    <name evidence="2" type="ORF">ACJRO7_001066</name>
</gene>
<dbReference type="Gene3D" id="3.90.550.50">
    <property type="match status" value="1"/>
</dbReference>
<dbReference type="PANTHER" id="PTHR10811">
    <property type="entry name" value="FRINGE-RELATED"/>
    <property type="match status" value="1"/>
</dbReference>
<comment type="caution">
    <text evidence="2">The sequence shown here is derived from an EMBL/GenBank/DDBJ whole genome shotgun (WGS) entry which is preliminary data.</text>
</comment>
<keyword evidence="1" id="KW-0812">Transmembrane</keyword>
<protein>
    <submittedName>
        <fullName evidence="2">Uncharacterized protein</fullName>
    </submittedName>
</protein>
<keyword evidence="1" id="KW-0472">Membrane</keyword>
<accession>A0ABD3LQR9</accession>
<evidence type="ECO:0000256" key="1">
    <source>
        <dbReference type="SAM" id="Phobius"/>
    </source>
</evidence>